<dbReference type="GO" id="GO:0003700">
    <property type="term" value="F:DNA-binding transcription factor activity"/>
    <property type="evidence" value="ECO:0007669"/>
    <property type="project" value="InterPro"/>
</dbReference>
<dbReference type="GO" id="GO:0000978">
    <property type="term" value="F:RNA polymerase II cis-regulatory region sequence-specific DNA binding"/>
    <property type="evidence" value="ECO:0007669"/>
    <property type="project" value="InterPro"/>
</dbReference>
<dbReference type="SUPFAM" id="SSF48508">
    <property type="entry name" value="Nuclear receptor ligand-binding domain"/>
    <property type="match status" value="1"/>
</dbReference>
<dbReference type="Pfam" id="PF00105">
    <property type="entry name" value="zf-C4"/>
    <property type="match status" value="1"/>
</dbReference>
<dbReference type="OrthoDB" id="9984314at2759"/>
<dbReference type="InterPro" id="IPR001628">
    <property type="entry name" value="Znf_hrmn_rcpt"/>
</dbReference>
<dbReference type="EMBL" id="UYRR01032115">
    <property type="protein sequence ID" value="VDK54246.1"/>
    <property type="molecule type" value="Genomic_DNA"/>
</dbReference>
<sequence>MSKFADACVVCGDRSTGYHYEVSSCNGCKTFFRRTIVSRRTYKCHKNGNCVFNKDIRCACRACRFAKCIAVGMNPKAIQCNRTSRIASPSSYPPPSPPQDPTAATSLAYSLSNATVICNANSAVSLDDKTHPALAACSSASSSPNSERSAYKRAYTVSALLDLPQYVTTPLSTKDNQRYIYFAYNNYQSMKDASSDLCEEMSNKRAKSDRSDKIFQMITRLLNLQENFSKLRCSNYTAVDSMLDLLTRPCAIDRASDYTTTEQSTNSGLGAVEQLNLDIAYTVEYAKSFDVFMKMPLEDKVIEQLQQNVDFSALTFSTLAPMTFSWKSD</sequence>
<proteinExistence type="inferred from homology"/>
<evidence type="ECO:0000256" key="1">
    <source>
        <dbReference type="ARBA" id="ARBA00004123"/>
    </source>
</evidence>
<dbReference type="SMART" id="SM00399">
    <property type="entry name" value="ZnF_C4"/>
    <property type="match status" value="1"/>
</dbReference>
<evidence type="ECO:0000256" key="2">
    <source>
        <dbReference type="ARBA" id="ARBA00005993"/>
    </source>
</evidence>
<keyword evidence="5" id="KW-0862">Zinc</keyword>
<evidence type="ECO:0000256" key="9">
    <source>
        <dbReference type="ARBA" id="ARBA00023170"/>
    </source>
</evidence>
<dbReference type="InterPro" id="IPR050274">
    <property type="entry name" value="Nuclear_hormone_rcpt_NR2"/>
</dbReference>
<keyword evidence="8" id="KW-0804">Transcription</keyword>
<evidence type="ECO:0000313" key="12">
    <source>
        <dbReference type="EMBL" id="VDK54246.1"/>
    </source>
</evidence>
<dbReference type="InterPro" id="IPR049636">
    <property type="entry name" value="HNF4-like_DBD"/>
</dbReference>
<gene>
    <name evidence="12" type="ORF">ASIM_LOCUS15105</name>
</gene>
<evidence type="ECO:0000259" key="11">
    <source>
        <dbReference type="PROSITE" id="PS51030"/>
    </source>
</evidence>
<dbReference type="PANTHER" id="PTHR24083">
    <property type="entry name" value="NUCLEAR HORMONE RECEPTOR"/>
    <property type="match status" value="1"/>
</dbReference>
<protein>
    <submittedName>
        <fullName evidence="14">Nuclear receptor domain-containing protein</fullName>
    </submittedName>
</protein>
<keyword evidence="6" id="KW-0805">Transcription regulation</keyword>
<organism evidence="14">
    <name type="scientific">Anisakis simplex</name>
    <name type="common">Herring worm</name>
    <dbReference type="NCBI Taxonomy" id="6269"/>
    <lineage>
        <taxon>Eukaryota</taxon>
        <taxon>Metazoa</taxon>
        <taxon>Ecdysozoa</taxon>
        <taxon>Nematoda</taxon>
        <taxon>Chromadorea</taxon>
        <taxon>Rhabditida</taxon>
        <taxon>Spirurina</taxon>
        <taxon>Ascaridomorpha</taxon>
        <taxon>Ascaridoidea</taxon>
        <taxon>Anisakidae</taxon>
        <taxon>Anisakis</taxon>
        <taxon>Anisakis simplex complex</taxon>
    </lineage>
</organism>
<evidence type="ECO:0000256" key="3">
    <source>
        <dbReference type="ARBA" id="ARBA00022723"/>
    </source>
</evidence>
<evidence type="ECO:0000256" key="4">
    <source>
        <dbReference type="ARBA" id="ARBA00022771"/>
    </source>
</evidence>
<dbReference type="GO" id="GO:0005634">
    <property type="term" value="C:nucleus"/>
    <property type="evidence" value="ECO:0007669"/>
    <property type="project" value="UniProtKB-SubCell"/>
</dbReference>
<dbReference type="SUPFAM" id="SSF57716">
    <property type="entry name" value="Glucocorticoid receptor-like (DNA-binding domain)"/>
    <property type="match status" value="1"/>
</dbReference>
<keyword evidence="10" id="KW-0539">Nucleus</keyword>
<evidence type="ECO:0000313" key="14">
    <source>
        <dbReference type="WBParaSite" id="ASIM_0001569801-mRNA-1"/>
    </source>
</evidence>
<keyword evidence="13" id="KW-1185">Reference proteome</keyword>
<evidence type="ECO:0000313" key="13">
    <source>
        <dbReference type="Proteomes" id="UP000267096"/>
    </source>
</evidence>
<reference evidence="12 13" key="2">
    <citation type="submission" date="2018-11" db="EMBL/GenBank/DDBJ databases">
        <authorList>
            <consortium name="Pathogen Informatics"/>
        </authorList>
    </citation>
    <scope>NUCLEOTIDE SEQUENCE [LARGE SCALE GENOMIC DNA]</scope>
</reference>
<comment type="subcellular location">
    <subcellularLocation>
        <location evidence="1">Nucleus</location>
    </subcellularLocation>
</comment>
<keyword evidence="3" id="KW-0479">Metal-binding</keyword>
<evidence type="ECO:0000256" key="5">
    <source>
        <dbReference type="ARBA" id="ARBA00022833"/>
    </source>
</evidence>
<dbReference type="PROSITE" id="PS51030">
    <property type="entry name" value="NUCLEAR_REC_DBD_2"/>
    <property type="match status" value="1"/>
</dbReference>
<dbReference type="FunFam" id="3.30.50.10:FF:000030">
    <property type="entry name" value="Nuclear Hormone Receptor family"/>
    <property type="match status" value="1"/>
</dbReference>
<name>A0A0M3K407_ANISI</name>
<dbReference type="Gene3D" id="3.30.50.10">
    <property type="entry name" value="Erythroid Transcription Factor GATA-1, subunit A"/>
    <property type="match status" value="1"/>
</dbReference>
<dbReference type="CDD" id="cd06960">
    <property type="entry name" value="NR_DBD_HNF4A"/>
    <property type="match status" value="1"/>
</dbReference>
<dbReference type="PRINTS" id="PR00047">
    <property type="entry name" value="STROIDFINGER"/>
</dbReference>
<dbReference type="AlphaFoldDB" id="A0A0M3K407"/>
<keyword evidence="4" id="KW-0863">Zinc-finger</keyword>
<dbReference type="InterPro" id="IPR035500">
    <property type="entry name" value="NHR-like_dom_sf"/>
</dbReference>
<feature type="domain" description="Nuclear receptor" evidence="11">
    <location>
        <begin position="5"/>
        <end position="80"/>
    </location>
</feature>
<keyword evidence="7" id="KW-0238">DNA-binding</keyword>
<reference evidence="14" key="1">
    <citation type="submission" date="2017-02" db="UniProtKB">
        <authorList>
            <consortium name="WormBaseParasite"/>
        </authorList>
    </citation>
    <scope>IDENTIFICATION</scope>
</reference>
<comment type="similarity">
    <text evidence="2">Belongs to the nuclear hormone receptor family.</text>
</comment>
<dbReference type="WBParaSite" id="ASIM_0001569801-mRNA-1">
    <property type="protein sequence ID" value="ASIM_0001569801-mRNA-1"/>
    <property type="gene ID" value="ASIM_0001569801"/>
</dbReference>
<evidence type="ECO:0000256" key="8">
    <source>
        <dbReference type="ARBA" id="ARBA00023163"/>
    </source>
</evidence>
<dbReference type="GO" id="GO:0008270">
    <property type="term" value="F:zinc ion binding"/>
    <property type="evidence" value="ECO:0007669"/>
    <property type="project" value="UniProtKB-KW"/>
</dbReference>
<keyword evidence="9" id="KW-0675">Receptor</keyword>
<accession>A0A0M3K407</accession>
<dbReference type="InterPro" id="IPR013088">
    <property type="entry name" value="Znf_NHR/GATA"/>
</dbReference>
<dbReference type="Proteomes" id="UP000267096">
    <property type="component" value="Unassembled WGS sequence"/>
</dbReference>
<evidence type="ECO:0000256" key="7">
    <source>
        <dbReference type="ARBA" id="ARBA00023125"/>
    </source>
</evidence>
<dbReference type="PROSITE" id="PS00031">
    <property type="entry name" value="NUCLEAR_REC_DBD_1"/>
    <property type="match status" value="1"/>
</dbReference>
<evidence type="ECO:0000256" key="6">
    <source>
        <dbReference type="ARBA" id="ARBA00023015"/>
    </source>
</evidence>
<evidence type="ECO:0000256" key="10">
    <source>
        <dbReference type="ARBA" id="ARBA00023242"/>
    </source>
</evidence>